<dbReference type="InterPro" id="IPR008504">
    <property type="entry name" value="Emc6"/>
</dbReference>
<dbReference type="InterPro" id="IPR029008">
    <property type="entry name" value="EMC6-like"/>
</dbReference>
<evidence type="ECO:0000256" key="6">
    <source>
        <dbReference type="ARBA" id="ARBA00022989"/>
    </source>
</evidence>
<evidence type="ECO:0000256" key="5">
    <source>
        <dbReference type="ARBA" id="ARBA00022824"/>
    </source>
</evidence>
<feature type="transmembrane region" description="Helical" evidence="8">
    <location>
        <begin position="39"/>
        <end position="58"/>
    </location>
</feature>
<reference evidence="9 10" key="1">
    <citation type="submission" date="2020-10" db="EMBL/GenBank/DDBJ databases">
        <title>The Coptis chinensis genome and diversification of protoberbering-type alkaloids.</title>
        <authorList>
            <person name="Wang B."/>
            <person name="Shu S."/>
            <person name="Song C."/>
            <person name="Liu Y."/>
        </authorList>
    </citation>
    <scope>NUCLEOTIDE SEQUENCE [LARGE SCALE GENOMIC DNA]</scope>
    <source>
        <strain evidence="9">HL-2020</strain>
        <tissue evidence="9">Leaf</tissue>
    </source>
</reference>
<keyword evidence="7 8" id="KW-0472">Membrane</keyword>
<evidence type="ECO:0000313" key="10">
    <source>
        <dbReference type="Proteomes" id="UP000631114"/>
    </source>
</evidence>
<dbReference type="EMBL" id="JADFTS010000001">
    <property type="protein sequence ID" value="KAF9623706.1"/>
    <property type="molecule type" value="Genomic_DNA"/>
</dbReference>
<sequence>MTSGGGSSEIEKKSVAADEFLSTTILNADKLQSNMRVIYYSRTFLSIVAGVIAGILGFTNLTGFVFYFLVMAITSLGLTAKAKFSVHDHFDCWNRIVLDGFLSGLMVIRNRNGHAGIQIDYQEEHGFPASSNDDLEAVKIIAKEVGNAIDDDGHVPVICGLARCNKADIDAAWEAVVPKCTGLSSSLKLNVKLHGFLDP</sequence>
<dbReference type="PANTHER" id="PTHR20994:SF0">
    <property type="entry name" value="ER MEMBRANE PROTEIN COMPLEX SUBUNIT 6"/>
    <property type="match status" value="1"/>
</dbReference>
<keyword evidence="10" id="KW-1185">Reference proteome</keyword>
<dbReference type="AlphaFoldDB" id="A0A835IU66"/>
<name>A0A835IU66_9MAGN</name>
<dbReference type="GO" id="GO:0034975">
    <property type="term" value="P:protein folding in endoplasmic reticulum"/>
    <property type="evidence" value="ECO:0007669"/>
    <property type="project" value="TreeGrafter"/>
</dbReference>
<dbReference type="Pfam" id="PF07019">
    <property type="entry name" value="EMC6"/>
    <property type="match status" value="1"/>
</dbReference>
<dbReference type="Proteomes" id="UP000631114">
    <property type="component" value="Unassembled WGS sequence"/>
</dbReference>
<protein>
    <recommendedName>
        <fullName evidence="3">ER membrane protein complex subunit 6</fullName>
    </recommendedName>
</protein>
<comment type="caution">
    <text evidence="9">The sequence shown here is derived from an EMBL/GenBank/DDBJ whole genome shotgun (WGS) entry which is preliminary data.</text>
</comment>
<dbReference type="PANTHER" id="PTHR20994">
    <property type="entry name" value="ER MEMBRANE PROTEIN COMPLEX SUBUNIT 6"/>
    <property type="match status" value="1"/>
</dbReference>
<proteinExistence type="inferred from homology"/>
<keyword evidence="6 8" id="KW-1133">Transmembrane helix</keyword>
<gene>
    <name evidence="9" type="ORF">IFM89_004086</name>
</gene>
<dbReference type="GO" id="GO:0072546">
    <property type="term" value="C:EMC complex"/>
    <property type="evidence" value="ECO:0007669"/>
    <property type="project" value="InterPro"/>
</dbReference>
<keyword evidence="5" id="KW-0256">Endoplasmic reticulum</keyword>
<comment type="similarity">
    <text evidence="2">Belongs to the EMC6 family.</text>
</comment>
<evidence type="ECO:0000256" key="2">
    <source>
        <dbReference type="ARBA" id="ARBA00009436"/>
    </source>
</evidence>
<dbReference type="OrthoDB" id="16510at2759"/>
<dbReference type="GO" id="GO:0000045">
    <property type="term" value="P:autophagosome assembly"/>
    <property type="evidence" value="ECO:0007669"/>
    <property type="project" value="TreeGrafter"/>
</dbReference>
<organism evidence="9 10">
    <name type="scientific">Coptis chinensis</name>
    <dbReference type="NCBI Taxonomy" id="261450"/>
    <lineage>
        <taxon>Eukaryota</taxon>
        <taxon>Viridiplantae</taxon>
        <taxon>Streptophyta</taxon>
        <taxon>Embryophyta</taxon>
        <taxon>Tracheophyta</taxon>
        <taxon>Spermatophyta</taxon>
        <taxon>Magnoliopsida</taxon>
        <taxon>Ranunculales</taxon>
        <taxon>Ranunculaceae</taxon>
        <taxon>Coptidoideae</taxon>
        <taxon>Coptis</taxon>
    </lineage>
</organism>
<keyword evidence="4 8" id="KW-0812">Transmembrane</keyword>
<accession>A0A835IU66</accession>
<evidence type="ECO:0000256" key="7">
    <source>
        <dbReference type="ARBA" id="ARBA00023136"/>
    </source>
</evidence>
<dbReference type="InterPro" id="IPR013785">
    <property type="entry name" value="Aldolase_TIM"/>
</dbReference>
<evidence type="ECO:0000256" key="3">
    <source>
        <dbReference type="ARBA" id="ARBA00020827"/>
    </source>
</evidence>
<evidence type="ECO:0000256" key="8">
    <source>
        <dbReference type="SAM" id="Phobius"/>
    </source>
</evidence>
<evidence type="ECO:0000313" key="9">
    <source>
        <dbReference type="EMBL" id="KAF9623706.1"/>
    </source>
</evidence>
<evidence type="ECO:0000256" key="1">
    <source>
        <dbReference type="ARBA" id="ARBA00004477"/>
    </source>
</evidence>
<comment type="subcellular location">
    <subcellularLocation>
        <location evidence="1">Endoplasmic reticulum membrane</location>
        <topology evidence="1">Multi-pass membrane protein</topology>
    </subcellularLocation>
</comment>
<evidence type="ECO:0000256" key="4">
    <source>
        <dbReference type="ARBA" id="ARBA00022692"/>
    </source>
</evidence>
<dbReference type="Gene3D" id="3.20.20.70">
    <property type="entry name" value="Aldolase class I"/>
    <property type="match status" value="1"/>
</dbReference>